<dbReference type="EMBL" id="AGQS02003964">
    <property type="protein sequence ID" value="KYF45882.1"/>
    <property type="molecule type" value="Genomic_DNA"/>
</dbReference>
<evidence type="ECO:0000313" key="2">
    <source>
        <dbReference type="Proteomes" id="UP000074247"/>
    </source>
</evidence>
<name>A0A139Y446_TOXGO</name>
<evidence type="ECO:0000313" key="1">
    <source>
        <dbReference type="EMBL" id="KYF45882.1"/>
    </source>
</evidence>
<gene>
    <name evidence="1" type="ORF">TGARI_229150B</name>
</gene>
<organism evidence="1 2">
    <name type="scientific">Toxoplasma gondii ARI</name>
    <dbReference type="NCBI Taxonomy" id="1074872"/>
    <lineage>
        <taxon>Eukaryota</taxon>
        <taxon>Sar</taxon>
        <taxon>Alveolata</taxon>
        <taxon>Apicomplexa</taxon>
        <taxon>Conoidasida</taxon>
        <taxon>Coccidia</taxon>
        <taxon>Eucoccidiorida</taxon>
        <taxon>Eimeriorina</taxon>
        <taxon>Sarcocystidae</taxon>
        <taxon>Toxoplasma</taxon>
    </lineage>
</organism>
<proteinExistence type="predicted"/>
<dbReference type="VEuPathDB" id="ToxoDB:TGARI_229150B"/>
<protein>
    <submittedName>
        <fullName evidence="1">Transporter, major facilitator family protein</fullName>
    </submittedName>
</protein>
<comment type="caution">
    <text evidence="1">The sequence shown here is derived from an EMBL/GenBank/DDBJ whole genome shotgun (WGS) entry which is preliminary data.</text>
</comment>
<dbReference type="Proteomes" id="UP000074247">
    <property type="component" value="Unassembled WGS sequence"/>
</dbReference>
<reference evidence="1 2" key="1">
    <citation type="journal article" date="2016" name="Nat. Commun.">
        <title>Local admixture of amplified and diversified secreted pathogenesis determinants shapes mosaic Toxoplasma gondii genomes.</title>
        <authorList>
            <person name="Lorenzi H."/>
            <person name="Khan A."/>
            <person name="Behnke M.S."/>
            <person name="Namasivayam S."/>
            <person name="Swapna L.S."/>
            <person name="Hadjithomas M."/>
            <person name="Karamycheva S."/>
            <person name="Pinney D."/>
            <person name="Brunk B.P."/>
            <person name="Ajioka J.W."/>
            <person name="Ajzenberg D."/>
            <person name="Boothroyd J.C."/>
            <person name="Boyle J.P."/>
            <person name="Darde M.L."/>
            <person name="Diaz-Miranda M.A."/>
            <person name="Dubey J.P."/>
            <person name="Fritz H.M."/>
            <person name="Gennari S.M."/>
            <person name="Gregory B.D."/>
            <person name="Kim K."/>
            <person name="Saeij J.P."/>
            <person name="Su C."/>
            <person name="White M.W."/>
            <person name="Zhu X.Q."/>
            <person name="Howe D.K."/>
            <person name="Rosenthal B.M."/>
            <person name="Grigg M.E."/>
            <person name="Parkinson J."/>
            <person name="Liu L."/>
            <person name="Kissinger J.C."/>
            <person name="Roos D.S."/>
            <person name="Sibley L.D."/>
        </authorList>
    </citation>
    <scope>NUCLEOTIDE SEQUENCE [LARGE SCALE GENOMIC DNA]</scope>
    <source>
        <strain evidence="1 2">ARI</strain>
    </source>
</reference>
<feature type="non-terminal residue" evidence="1">
    <location>
        <position position="1"/>
    </location>
</feature>
<sequence>VFSKRRTAGRSKQ</sequence>
<accession>A0A139Y446</accession>